<dbReference type="eggNOG" id="ENOG502SM87">
    <property type="taxonomic scope" value="Eukaryota"/>
</dbReference>
<evidence type="ECO:0000259" key="2">
    <source>
        <dbReference type="PROSITE" id="PS50004"/>
    </source>
</evidence>
<accession>H3B2E5</accession>
<dbReference type="EMBL" id="AFYH01085004">
    <property type="status" value="NOT_ANNOTATED_CDS"/>
    <property type="molecule type" value="Genomic_DNA"/>
</dbReference>
<dbReference type="OMA" id="ESNICCE"/>
<dbReference type="AlphaFoldDB" id="H3B2E5"/>
<sequence>YKRTVMWLVEKIRETVESNICCEDKELPSCTHKASKQKFPKLHSNVLTPDMIPDFFIPPKISIGSEGSFKCLAKQFTPTKLKSSVSENNIQCFANSPCASFRSDSVDKQDDKNYLVKLANRQVIQIESAEDLNGEDMQNTDEDGRESNHQSYPACLPLPQLPTYYEFSTFLESPHTRRRESLFHTDRTYTMTQWRPGLLKSKHMLSISGPSLQANHLHPSDTTYLISNVCKTLARQGPIESDVPSSTESSPFSSPLLPRSLSGSSLFRLFSQENISNYTSRSTLTKSLGRNSSFSTDECSSEDNSPSSSRKPIVRSPTSLACCLIPPPLFSFDLLQCQERLQKEHVVQLHQKGTIRLSAEYESTNGTLRVRIIAAEDLYEKSFEAKSVQCRVVMYLIPGKTQKQQSTIIKNTKTPIFNEDFFFDGVTENDFKTMSLKVKVLNKGSSIKRDALLGTKVLPLTQVLPL</sequence>
<dbReference type="Proteomes" id="UP000008672">
    <property type="component" value="Unassembled WGS sequence"/>
</dbReference>
<evidence type="ECO:0000256" key="1">
    <source>
        <dbReference type="SAM" id="MobiDB-lite"/>
    </source>
</evidence>
<feature type="compositionally biased region" description="Polar residues" evidence="1">
    <location>
        <begin position="285"/>
        <end position="298"/>
    </location>
</feature>
<organism evidence="3 4">
    <name type="scientific">Latimeria chalumnae</name>
    <name type="common">Coelacanth</name>
    <dbReference type="NCBI Taxonomy" id="7897"/>
    <lineage>
        <taxon>Eukaryota</taxon>
        <taxon>Metazoa</taxon>
        <taxon>Chordata</taxon>
        <taxon>Craniata</taxon>
        <taxon>Vertebrata</taxon>
        <taxon>Euteleostomi</taxon>
        <taxon>Coelacanthiformes</taxon>
        <taxon>Coelacanthidae</taxon>
        <taxon>Latimeria</taxon>
    </lineage>
</organism>
<dbReference type="PROSITE" id="PS50004">
    <property type="entry name" value="C2"/>
    <property type="match status" value="1"/>
</dbReference>
<dbReference type="InterPro" id="IPR035892">
    <property type="entry name" value="C2_domain_sf"/>
</dbReference>
<keyword evidence="4" id="KW-1185">Reference proteome</keyword>
<dbReference type="InterPro" id="IPR043549">
    <property type="entry name" value="C2C4C/C2C4D"/>
</dbReference>
<dbReference type="SUPFAM" id="SSF49562">
    <property type="entry name" value="C2 domain (Calcium/lipid-binding domain, CaLB)"/>
    <property type="match status" value="1"/>
</dbReference>
<dbReference type="PANTHER" id="PTHR46291:SF9">
    <property type="entry name" value="C2 CALCIUM-DEPENDENT DOMAIN-CONTAINING PROTEIN 4C-LIKE"/>
    <property type="match status" value="1"/>
</dbReference>
<feature type="domain" description="C2" evidence="2">
    <location>
        <begin position="351"/>
        <end position="466"/>
    </location>
</feature>
<dbReference type="STRING" id="7897.ENSLACP00000016066"/>
<dbReference type="Pfam" id="PF00168">
    <property type="entry name" value="C2"/>
    <property type="match status" value="1"/>
</dbReference>
<gene>
    <name evidence="3" type="primary">LOC102361432</name>
</gene>
<protein>
    <recommendedName>
        <fullName evidence="2">C2 domain-containing protein</fullName>
    </recommendedName>
</protein>
<dbReference type="GeneTree" id="ENSGT00940000161259"/>
<reference evidence="4" key="1">
    <citation type="submission" date="2011-08" db="EMBL/GenBank/DDBJ databases">
        <title>The draft genome of Latimeria chalumnae.</title>
        <authorList>
            <person name="Di Palma F."/>
            <person name="Alfoldi J."/>
            <person name="Johnson J."/>
            <person name="Berlin A."/>
            <person name="Gnerre S."/>
            <person name="Jaffe D."/>
            <person name="MacCallum I."/>
            <person name="Young S."/>
            <person name="Walker B.J."/>
            <person name="Lander E."/>
            <person name="Lindblad-Toh K."/>
        </authorList>
    </citation>
    <scope>NUCLEOTIDE SEQUENCE [LARGE SCALE GENOMIC DNA]</scope>
    <source>
        <strain evidence="4">Wild caught</strain>
    </source>
</reference>
<dbReference type="Gene3D" id="2.60.40.150">
    <property type="entry name" value="C2 domain"/>
    <property type="match status" value="1"/>
</dbReference>
<reference evidence="3" key="2">
    <citation type="submission" date="2025-08" db="UniProtKB">
        <authorList>
            <consortium name="Ensembl"/>
        </authorList>
    </citation>
    <scope>IDENTIFICATION</scope>
</reference>
<name>H3B2E5_LATCH</name>
<feature type="region of interest" description="Disordered" evidence="1">
    <location>
        <begin position="285"/>
        <end position="313"/>
    </location>
</feature>
<dbReference type="Ensembl" id="ENSLACT00000016177.1">
    <property type="protein sequence ID" value="ENSLACP00000016066.1"/>
    <property type="gene ID" value="ENSLACG00000014150.1"/>
</dbReference>
<reference evidence="3" key="3">
    <citation type="submission" date="2025-09" db="UniProtKB">
        <authorList>
            <consortium name="Ensembl"/>
        </authorList>
    </citation>
    <scope>IDENTIFICATION</scope>
</reference>
<dbReference type="InParanoid" id="H3B2E5"/>
<evidence type="ECO:0000313" key="3">
    <source>
        <dbReference type="Ensembl" id="ENSLACP00000016066.1"/>
    </source>
</evidence>
<dbReference type="HOGENOM" id="CLU_051964_0_0_1"/>
<evidence type="ECO:0000313" key="4">
    <source>
        <dbReference type="Proteomes" id="UP000008672"/>
    </source>
</evidence>
<proteinExistence type="predicted"/>
<dbReference type="SMART" id="SM00239">
    <property type="entry name" value="C2"/>
    <property type="match status" value="1"/>
</dbReference>
<dbReference type="InterPro" id="IPR000008">
    <property type="entry name" value="C2_dom"/>
</dbReference>
<dbReference type="PANTHER" id="PTHR46291">
    <property type="entry name" value="C2 DOMAIN-CONTAINING PROTEIN"/>
    <property type="match status" value="1"/>
</dbReference>